<dbReference type="SUPFAM" id="SSF143975">
    <property type="entry name" value="IlvD/EDD N-terminal domain-like"/>
    <property type="match status" value="1"/>
</dbReference>
<evidence type="ECO:0000259" key="6">
    <source>
        <dbReference type="Pfam" id="PF00920"/>
    </source>
</evidence>
<dbReference type="InterPro" id="IPR042096">
    <property type="entry name" value="Dihydro-acid_dehy_C"/>
</dbReference>
<dbReference type="STRING" id="320787.CA2015_1492"/>
<dbReference type="GO" id="GO:0051536">
    <property type="term" value="F:iron-sulfur cluster binding"/>
    <property type="evidence" value="ECO:0007669"/>
    <property type="project" value="UniProtKB-KW"/>
</dbReference>
<keyword evidence="5" id="KW-0456">Lyase</keyword>
<dbReference type="InterPro" id="IPR056740">
    <property type="entry name" value="ILV_EDD_C"/>
</dbReference>
<dbReference type="Pfam" id="PF24877">
    <property type="entry name" value="ILV_EDD_C"/>
    <property type="match status" value="1"/>
</dbReference>
<keyword evidence="2" id="KW-0479">Metal-binding</keyword>
<dbReference type="NCBIfam" id="NF009560">
    <property type="entry name" value="PRK13017.1"/>
    <property type="match status" value="1"/>
</dbReference>
<keyword evidence="3" id="KW-0408">Iron</keyword>
<evidence type="ECO:0000256" key="5">
    <source>
        <dbReference type="ARBA" id="ARBA00023239"/>
    </source>
</evidence>
<keyword evidence="4" id="KW-0411">Iron-sulfur</keyword>
<dbReference type="EMBL" id="CP012040">
    <property type="protein sequence ID" value="AKP50930.1"/>
    <property type="molecule type" value="Genomic_DNA"/>
</dbReference>
<dbReference type="FunFam" id="3.50.30.80:FF:000001">
    <property type="entry name" value="Dihydroxy-acid dehydratase"/>
    <property type="match status" value="1"/>
</dbReference>
<dbReference type="NCBIfam" id="NF004784">
    <property type="entry name" value="PRK06131.1"/>
    <property type="match status" value="1"/>
</dbReference>
<dbReference type="PANTHER" id="PTHR43183:SF1">
    <property type="entry name" value="HYPOTHETICAL DIHYDROXY-ACID DEHYDRATASE (EUROFUNG)-RELATED"/>
    <property type="match status" value="1"/>
</dbReference>
<name>A0A0H4PCR9_9BACT</name>
<dbReference type="Proteomes" id="UP000036520">
    <property type="component" value="Chromosome"/>
</dbReference>
<evidence type="ECO:0000256" key="1">
    <source>
        <dbReference type="ARBA" id="ARBA00006486"/>
    </source>
</evidence>
<evidence type="ECO:0000313" key="9">
    <source>
        <dbReference type="Proteomes" id="UP000036520"/>
    </source>
</evidence>
<evidence type="ECO:0000259" key="7">
    <source>
        <dbReference type="Pfam" id="PF24877"/>
    </source>
</evidence>
<protein>
    <submittedName>
        <fullName evidence="8">Dihydroxy-acid and 6-phosphogluconate dehydratase</fullName>
    </submittedName>
</protein>
<dbReference type="InterPro" id="IPR052352">
    <property type="entry name" value="Sugar_Degrad_Dehydratases"/>
</dbReference>
<dbReference type="Pfam" id="PF00920">
    <property type="entry name" value="ILVD_EDD_N"/>
    <property type="match status" value="1"/>
</dbReference>
<accession>A0A0H4PCR9</accession>
<evidence type="ECO:0000256" key="3">
    <source>
        <dbReference type="ARBA" id="ARBA00023004"/>
    </source>
</evidence>
<reference evidence="8 9" key="1">
    <citation type="submission" date="2015-07" db="EMBL/GenBank/DDBJ databases">
        <authorList>
            <person name="Kim K.M."/>
        </authorList>
    </citation>
    <scope>NUCLEOTIDE SEQUENCE [LARGE SCALE GENOMIC DNA]</scope>
    <source>
        <strain evidence="8 9">KCTC 12363</strain>
    </source>
</reference>
<organism evidence="8 9">
    <name type="scientific">Cyclobacterium amurskyense</name>
    <dbReference type="NCBI Taxonomy" id="320787"/>
    <lineage>
        <taxon>Bacteria</taxon>
        <taxon>Pseudomonadati</taxon>
        <taxon>Bacteroidota</taxon>
        <taxon>Cytophagia</taxon>
        <taxon>Cytophagales</taxon>
        <taxon>Cyclobacteriaceae</taxon>
        <taxon>Cyclobacterium</taxon>
    </lineage>
</organism>
<dbReference type="KEGG" id="camu:CA2015_1492"/>
<dbReference type="InterPro" id="IPR000581">
    <property type="entry name" value="ILV_EDD_N"/>
</dbReference>
<evidence type="ECO:0000256" key="4">
    <source>
        <dbReference type="ARBA" id="ARBA00023014"/>
    </source>
</evidence>
<keyword evidence="9" id="KW-1185">Reference proteome</keyword>
<dbReference type="InterPro" id="IPR037237">
    <property type="entry name" value="IlvD/EDD_N"/>
</dbReference>
<feature type="domain" description="Dihydroxy-acid/6-phosphogluconate dehydratase C-terminal" evidence="7">
    <location>
        <begin position="375"/>
        <end position="569"/>
    </location>
</feature>
<dbReference type="GO" id="GO:0016836">
    <property type="term" value="F:hydro-lyase activity"/>
    <property type="evidence" value="ECO:0007669"/>
    <property type="project" value="UniProtKB-ARBA"/>
</dbReference>
<evidence type="ECO:0000256" key="2">
    <source>
        <dbReference type="ARBA" id="ARBA00022723"/>
    </source>
</evidence>
<sequence>MPGKALFFAQNITQKMKKKERRSQGWFGKTGKDGLIYRSWFRKQGIPTHELTGSKPIIGICNTWSELTPCNSHFRELAEFVKKGILEAGGYPVEFPVMSLGETVMKPTAMLYRNLASMDTEESIRANPLDGVVLLCGCDKTTPSLVMGAASVNLPTIVVSGGPMLTGRYRGAEISTSDIWRFSEDSRSGKISQEDLYVAESGLCRSDGHCGVMGTASTMACMVESLGLSLPGNAAIPAPDTGRKILAHMSGMEIVKMVENDLKLSDILTREAFENAIMVNAAIGGSTNFVIHLLAIAGRMGVELDLEDFDKYSAGIPLLANLQPSGKYFMEDFYYAGGLPPVIRQLKDKLHNGALTVTGQSIGKNNEKFENYNKEVIAAIDEPFNPLSGIVVLKGNLCETGSIIKPSAASPELMKHTGKAVVFEDIDDYKNKIDDPDLDIDENSIMVLKNVGPRGYPGMPEVGNMGLPPKVLAKGIKDMVRISDGRMSGTGFGTVILHATPEAAEGGNFAVVQTGDEIELDVEARKLNLLVSDEELTKRKAAWKKPASPTERGYVSLYVKTVEQANLGADLDFLKGNSGSEVTKDSH</sequence>
<comment type="similarity">
    <text evidence="1">Belongs to the IlvD/Edd family.</text>
</comment>
<dbReference type="SUPFAM" id="SSF52016">
    <property type="entry name" value="LeuD/IlvD-like"/>
    <property type="match status" value="1"/>
</dbReference>
<dbReference type="GO" id="GO:0046872">
    <property type="term" value="F:metal ion binding"/>
    <property type="evidence" value="ECO:0007669"/>
    <property type="project" value="UniProtKB-KW"/>
</dbReference>
<dbReference type="PANTHER" id="PTHR43183">
    <property type="entry name" value="HYPOTHETICAL DIHYDROXYACID DEHYDRATASE (EUROFUNG)-RELATED"/>
    <property type="match status" value="1"/>
</dbReference>
<dbReference type="AlphaFoldDB" id="A0A0H4PCR9"/>
<gene>
    <name evidence="8" type="ORF">CA2015_1492</name>
</gene>
<proteinExistence type="inferred from homology"/>
<evidence type="ECO:0000313" key="8">
    <source>
        <dbReference type="EMBL" id="AKP50930.1"/>
    </source>
</evidence>
<feature type="domain" description="Dihydroxy-acid/6-phosphogluconate dehydratase N-terminal" evidence="6">
    <location>
        <begin position="55"/>
        <end position="365"/>
    </location>
</feature>
<dbReference type="Gene3D" id="3.50.30.80">
    <property type="entry name" value="IlvD/EDD C-terminal domain-like"/>
    <property type="match status" value="1"/>
</dbReference>
<dbReference type="PATRIC" id="fig|320787.5.peg.1650"/>